<evidence type="ECO:0000313" key="2">
    <source>
        <dbReference type="Proteomes" id="UP000649617"/>
    </source>
</evidence>
<dbReference type="Proteomes" id="UP000649617">
    <property type="component" value="Unassembled WGS sequence"/>
</dbReference>
<sequence length="250" mass="26843">MAEALTCCSATGDGENPEDWELVERGEAWTQQKEARDLFHKTCEEDKHQAAEALRGLYKASAELDRLLTDENGIDDVHRACCVPGTAVPISAIMPRMHLLICTTKEHGFQDGQNVIITGLSLNDGAPQSAACTVNELSRDHVVRYVDELTLSLSGLAKCPSEADEVRQFIDLTHAEVQLSISSWGLGRTPVTHSVFQAIAQTAKASGLGRALEAALATVRTACCGVQHCAEALAGHLEHRQRTSDGSGAV</sequence>
<keyword evidence="2" id="KW-1185">Reference proteome</keyword>
<proteinExistence type="predicted"/>
<name>A0A812P750_SYMPI</name>
<feature type="non-terminal residue" evidence="1">
    <location>
        <position position="1"/>
    </location>
</feature>
<reference evidence="1" key="1">
    <citation type="submission" date="2021-02" db="EMBL/GenBank/DDBJ databases">
        <authorList>
            <person name="Dougan E. K."/>
            <person name="Rhodes N."/>
            <person name="Thang M."/>
            <person name="Chan C."/>
        </authorList>
    </citation>
    <scope>NUCLEOTIDE SEQUENCE</scope>
</reference>
<evidence type="ECO:0000313" key="1">
    <source>
        <dbReference type="EMBL" id="CAE7321104.1"/>
    </source>
</evidence>
<comment type="caution">
    <text evidence="1">The sequence shown here is derived from an EMBL/GenBank/DDBJ whole genome shotgun (WGS) entry which is preliminary data.</text>
</comment>
<dbReference type="EMBL" id="CAJNIZ010011558">
    <property type="protein sequence ID" value="CAE7321104.1"/>
    <property type="molecule type" value="Genomic_DNA"/>
</dbReference>
<gene>
    <name evidence="1" type="primary">SmB</name>
    <name evidence="1" type="ORF">SPIL2461_LOCUS7407</name>
</gene>
<feature type="non-terminal residue" evidence="1">
    <location>
        <position position="250"/>
    </location>
</feature>
<protein>
    <submittedName>
        <fullName evidence="1">SmB protein</fullName>
    </submittedName>
</protein>
<dbReference type="AlphaFoldDB" id="A0A812P750"/>
<accession>A0A812P750</accession>
<dbReference type="OrthoDB" id="2020720at2759"/>
<organism evidence="1 2">
    <name type="scientific">Symbiodinium pilosum</name>
    <name type="common">Dinoflagellate</name>
    <dbReference type="NCBI Taxonomy" id="2952"/>
    <lineage>
        <taxon>Eukaryota</taxon>
        <taxon>Sar</taxon>
        <taxon>Alveolata</taxon>
        <taxon>Dinophyceae</taxon>
        <taxon>Suessiales</taxon>
        <taxon>Symbiodiniaceae</taxon>
        <taxon>Symbiodinium</taxon>
    </lineage>
</organism>